<evidence type="ECO:0000256" key="2">
    <source>
        <dbReference type="ARBA" id="ARBA00023015"/>
    </source>
</evidence>
<proteinExistence type="inferred from homology"/>
<evidence type="ECO:0000256" key="5">
    <source>
        <dbReference type="ARBA" id="ARBA00023163"/>
    </source>
</evidence>
<keyword evidence="3" id="KW-0731">Sigma factor</keyword>
<keyword evidence="4" id="KW-0238">DNA-binding</keyword>
<dbReference type="SUPFAM" id="SSF88946">
    <property type="entry name" value="Sigma2 domain of RNA polymerase sigma factors"/>
    <property type="match status" value="1"/>
</dbReference>
<dbReference type="EMBL" id="BONP01000017">
    <property type="protein sequence ID" value="GIG40909.1"/>
    <property type="molecule type" value="Genomic_DNA"/>
</dbReference>
<dbReference type="InterPro" id="IPR036388">
    <property type="entry name" value="WH-like_DNA-bd_sf"/>
</dbReference>
<keyword evidence="2" id="KW-0805">Transcription regulation</keyword>
<dbReference type="InterPro" id="IPR013324">
    <property type="entry name" value="RNA_pol_sigma_r3/r4-like"/>
</dbReference>
<evidence type="ECO:0000259" key="6">
    <source>
        <dbReference type="Pfam" id="PF08281"/>
    </source>
</evidence>
<keyword evidence="8" id="KW-1185">Reference proteome</keyword>
<dbReference type="Proteomes" id="UP000614741">
    <property type="component" value="Unassembled WGS sequence"/>
</dbReference>
<dbReference type="PANTHER" id="PTHR43133">
    <property type="entry name" value="RNA POLYMERASE ECF-TYPE SIGMA FACTO"/>
    <property type="match status" value="1"/>
</dbReference>
<dbReference type="PANTHER" id="PTHR43133:SF50">
    <property type="entry name" value="ECF RNA POLYMERASE SIGMA FACTOR SIGM"/>
    <property type="match status" value="1"/>
</dbReference>
<organism evidence="7 8">
    <name type="scientific">Cellulomonas phragmiteti</name>
    <dbReference type="NCBI Taxonomy" id="478780"/>
    <lineage>
        <taxon>Bacteria</taxon>
        <taxon>Bacillati</taxon>
        <taxon>Actinomycetota</taxon>
        <taxon>Actinomycetes</taxon>
        <taxon>Micrococcales</taxon>
        <taxon>Cellulomonadaceae</taxon>
        <taxon>Cellulomonas</taxon>
    </lineage>
</organism>
<dbReference type="InterPro" id="IPR039425">
    <property type="entry name" value="RNA_pol_sigma-70-like"/>
</dbReference>
<sequence length="175" mass="18719">MLQALVQDRYGALVARATLVTGTRADALDLVHDALVATFGAGAAFSSVAQAEQYVCRAITTRSVDRVRRGIRERRAVERLQAMTPTSVVDPDPDVLGVDVVAALADLAPRERACVLLRHLDDLSVAETARTLNLSEGAVKRYTADGIARLNARLGTTSAPSDVVDVRLVPGEETR</sequence>
<name>A0ABQ4DNI7_9CELL</name>
<evidence type="ECO:0000256" key="3">
    <source>
        <dbReference type="ARBA" id="ARBA00023082"/>
    </source>
</evidence>
<dbReference type="InterPro" id="IPR013249">
    <property type="entry name" value="RNA_pol_sigma70_r4_t2"/>
</dbReference>
<gene>
    <name evidence="7" type="ORF">Cph01nite_26710</name>
</gene>
<comment type="caution">
    <text evidence="7">The sequence shown here is derived from an EMBL/GenBank/DDBJ whole genome shotgun (WGS) entry which is preliminary data.</text>
</comment>
<dbReference type="Gene3D" id="1.10.10.10">
    <property type="entry name" value="Winged helix-like DNA-binding domain superfamily/Winged helix DNA-binding domain"/>
    <property type="match status" value="1"/>
</dbReference>
<evidence type="ECO:0000313" key="7">
    <source>
        <dbReference type="EMBL" id="GIG40909.1"/>
    </source>
</evidence>
<dbReference type="CDD" id="cd06171">
    <property type="entry name" value="Sigma70_r4"/>
    <property type="match status" value="1"/>
</dbReference>
<dbReference type="NCBIfam" id="TIGR02937">
    <property type="entry name" value="sigma70-ECF"/>
    <property type="match status" value="1"/>
</dbReference>
<dbReference type="SUPFAM" id="SSF88659">
    <property type="entry name" value="Sigma3 and sigma4 domains of RNA polymerase sigma factors"/>
    <property type="match status" value="1"/>
</dbReference>
<dbReference type="Gene3D" id="1.10.1740.10">
    <property type="match status" value="1"/>
</dbReference>
<evidence type="ECO:0000256" key="4">
    <source>
        <dbReference type="ARBA" id="ARBA00023125"/>
    </source>
</evidence>
<reference evidence="7 8" key="1">
    <citation type="submission" date="2021-01" db="EMBL/GenBank/DDBJ databases">
        <title>Whole genome shotgun sequence of Cellulomonas phragmiteti NBRC 110785.</title>
        <authorList>
            <person name="Komaki H."/>
            <person name="Tamura T."/>
        </authorList>
    </citation>
    <scope>NUCLEOTIDE SEQUENCE [LARGE SCALE GENOMIC DNA]</scope>
    <source>
        <strain evidence="7 8">NBRC 110785</strain>
    </source>
</reference>
<dbReference type="Pfam" id="PF08281">
    <property type="entry name" value="Sigma70_r4_2"/>
    <property type="match status" value="1"/>
</dbReference>
<comment type="similarity">
    <text evidence="1">Belongs to the sigma-70 factor family. ECF subfamily.</text>
</comment>
<accession>A0ABQ4DNI7</accession>
<feature type="domain" description="RNA polymerase sigma factor 70 region 4 type 2" evidence="6">
    <location>
        <begin position="100"/>
        <end position="149"/>
    </location>
</feature>
<dbReference type="InterPro" id="IPR013325">
    <property type="entry name" value="RNA_pol_sigma_r2"/>
</dbReference>
<evidence type="ECO:0000256" key="1">
    <source>
        <dbReference type="ARBA" id="ARBA00010641"/>
    </source>
</evidence>
<dbReference type="InterPro" id="IPR014284">
    <property type="entry name" value="RNA_pol_sigma-70_dom"/>
</dbReference>
<protein>
    <submittedName>
        <fullName evidence="7">RNA polymerase sigma factor</fullName>
    </submittedName>
</protein>
<evidence type="ECO:0000313" key="8">
    <source>
        <dbReference type="Proteomes" id="UP000614741"/>
    </source>
</evidence>
<keyword evidence="5" id="KW-0804">Transcription</keyword>